<keyword evidence="3" id="KW-1185">Reference proteome</keyword>
<keyword evidence="1" id="KW-0812">Transmembrane</keyword>
<feature type="transmembrane region" description="Helical" evidence="1">
    <location>
        <begin position="41"/>
        <end position="59"/>
    </location>
</feature>
<sequence>MPSFRKREGFLRISVTPDFGRLWPQIFGETVKNRNKLSARLVALLSAGILGLTAIPATAAPPVDSSGTLDFGPGELCDFAVRLVVTGKTKTIGPLLGDHKITSPGLKVTTTAVDSAGNAVGKSVRYVATGTLTYTKAVDPKSGQPYFEVKATGQNLLFSAELGGLFYVVGNTNFAVTLDLPDNQAEVRPFSGQAKPAVNICDPLS</sequence>
<gene>
    <name evidence="2" type="ORF">D7003_17995</name>
</gene>
<evidence type="ECO:0000256" key="1">
    <source>
        <dbReference type="SAM" id="Phobius"/>
    </source>
</evidence>
<evidence type="ECO:0000313" key="3">
    <source>
        <dbReference type="Proteomes" id="UP000273807"/>
    </source>
</evidence>
<keyword evidence="1" id="KW-0472">Membrane</keyword>
<dbReference type="EMBL" id="RBED01000137">
    <property type="protein sequence ID" value="RNL50007.1"/>
    <property type="molecule type" value="Genomic_DNA"/>
</dbReference>
<dbReference type="Proteomes" id="UP000273807">
    <property type="component" value="Unassembled WGS sequence"/>
</dbReference>
<comment type="caution">
    <text evidence="2">The sequence shown here is derived from an EMBL/GenBank/DDBJ whole genome shotgun (WGS) entry which is preliminary data.</text>
</comment>
<organism evidence="2 3">
    <name type="scientific">Arthrobacter oryzae</name>
    <dbReference type="NCBI Taxonomy" id="409290"/>
    <lineage>
        <taxon>Bacteria</taxon>
        <taxon>Bacillati</taxon>
        <taxon>Actinomycetota</taxon>
        <taxon>Actinomycetes</taxon>
        <taxon>Micrococcales</taxon>
        <taxon>Micrococcaceae</taxon>
        <taxon>Arthrobacter</taxon>
    </lineage>
</organism>
<accession>A0A3N0BNU7</accession>
<reference evidence="2 3" key="1">
    <citation type="submission" date="2018-10" db="EMBL/GenBank/DDBJ databases">
        <title>Genome sequencing of Arthrobacter oryzae TNB02.</title>
        <authorList>
            <person name="Cho Y.-J."/>
            <person name="Cho A."/>
            <person name="Kim O.-S."/>
        </authorList>
    </citation>
    <scope>NUCLEOTIDE SEQUENCE [LARGE SCALE GENOMIC DNA]</scope>
    <source>
        <strain evidence="2 3">TNB02</strain>
    </source>
</reference>
<protein>
    <submittedName>
        <fullName evidence="2">Uncharacterized protein</fullName>
    </submittedName>
</protein>
<name>A0A3N0BNU7_9MICC</name>
<dbReference type="OrthoDB" id="4946035at2"/>
<keyword evidence="1" id="KW-1133">Transmembrane helix</keyword>
<evidence type="ECO:0000313" key="2">
    <source>
        <dbReference type="EMBL" id="RNL50007.1"/>
    </source>
</evidence>
<dbReference type="AlphaFoldDB" id="A0A3N0BNU7"/>
<proteinExistence type="predicted"/>